<dbReference type="EMBL" id="JAWWNJ010000013">
    <property type="protein sequence ID" value="KAK7042034.1"/>
    <property type="molecule type" value="Genomic_DNA"/>
</dbReference>
<evidence type="ECO:0000313" key="4">
    <source>
        <dbReference type="Proteomes" id="UP001362999"/>
    </source>
</evidence>
<evidence type="ECO:0000313" key="3">
    <source>
        <dbReference type="EMBL" id="KAK7042034.1"/>
    </source>
</evidence>
<dbReference type="PROSITE" id="PS00463">
    <property type="entry name" value="ZN2_CY6_FUNGAL_1"/>
    <property type="match status" value="1"/>
</dbReference>
<feature type="compositionally biased region" description="Polar residues" evidence="1">
    <location>
        <begin position="152"/>
        <end position="175"/>
    </location>
</feature>
<gene>
    <name evidence="3" type="ORF">R3P38DRAFT_303993</name>
</gene>
<sequence>MCVLKQARLSSLQCSLILGASVCDAGEASNKKRLRRKRANIACLLCRTRKVRCLYVVDPAKEACDSCYKRGLSCEFPPCDERDDIPGAPTSQFTPSHSSHFPQPGSSSQSWAHNMSSSAQFNPANYPNSPNSFPGHPGHHRPPSSMGYGQNPPRTSPYSQHPTFGASNTPNQQYNQYQSQAGNNQYNPYQHEQPQSPQSKYYMCYCETDPCVCGGLRF</sequence>
<evidence type="ECO:0000256" key="1">
    <source>
        <dbReference type="SAM" id="MobiDB-lite"/>
    </source>
</evidence>
<protein>
    <recommendedName>
        <fullName evidence="2">Zn(2)-C6 fungal-type domain-containing protein</fullName>
    </recommendedName>
</protein>
<reference evidence="3 4" key="1">
    <citation type="journal article" date="2024" name="J Genomics">
        <title>Draft genome sequencing and assembly of Favolaschia claudopus CIRM-BRFM 2984 isolated from oak limbs.</title>
        <authorList>
            <person name="Navarro D."/>
            <person name="Drula E."/>
            <person name="Chaduli D."/>
            <person name="Cazenave R."/>
            <person name="Ahrendt S."/>
            <person name="Wang J."/>
            <person name="Lipzen A."/>
            <person name="Daum C."/>
            <person name="Barry K."/>
            <person name="Grigoriev I.V."/>
            <person name="Favel A."/>
            <person name="Rosso M.N."/>
            <person name="Martin F."/>
        </authorList>
    </citation>
    <scope>NUCLEOTIDE SEQUENCE [LARGE SCALE GENOMIC DNA]</scope>
    <source>
        <strain evidence="3 4">CIRM-BRFM 2984</strain>
    </source>
</reference>
<accession>A0AAW0CPI2</accession>
<feature type="compositionally biased region" description="Polar residues" evidence="1">
    <location>
        <begin position="89"/>
        <end position="131"/>
    </location>
</feature>
<dbReference type="InterPro" id="IPR036864">
    <property type="entry name" value="Zn2-C6_fun-type_DNA-bd_sf"/>
</dbReference>
<dbReference type="Gene3D" id="4.10.240.10">
    <property type="entry name" value="Zn(2)-C6 fungal-type DNA-binding domain"/>
    <property type="match status" value="1"/>
</dbReference>
<comment type="caution">
    <text evidence="3">The sequence shown here is derived from an EMBL/GenBank/DDBJ whole genome shotgun (WGS) entry which is preliminary data.</text>
</comment>
<evidence type="ECO:0000259" key="2">
    <source>
        <dbReference type="PROSITE" id="PS50048"/>
    </source>
</evidence>
<organism evidence="3 4">
    <name type="scientific">Favolaschia claudopus</name>
    <dbReference type="NCBI Taxonomy" id="2862362"/>
    <lineage>
        <taxon>Eukaryota</taxon>
        <taxon>Fungi</taxon>
        <taxon>Dikarya</taxon>
        <taxon>Basidiomycota</taxon>
        <taxon>Agaricomycotina</taxon>
        <taxon>Agaricomycetes</taxon>
        <taxon>Agaricomycetidae</taxon>
        <taxon>Agaricales</taxon>
        <taxon>Marasmiineae</taxon>
        <taxon>Mycenaceae</taxon>
        <taxon>Favolaschia</taxon>
    </lineage>
</organism>
<name>A0AAW0CPI2_9AGAR</name>
<dbReference type="GO" id="GO:0000981">
    <property type="term" value="F:DNA-binding transcription factor activity, RNA polymerase II-specific"/>
    <property type="evidence" value="ECO:0007669"/>
    <property type="project" value="InterPro"/>
</dbReference>
<dbReference type="PROSITE" id="PS50048">
    <property type="entry name" value="ZN2_CY6_FUNGAL_2"/>
    <property type="match status" value="1"/>
</dbReference>
<dbReference type="GO" id="GO:0008270">
    <property type="term" value="F:zinc ion binding"/>
    <property type="evidence" value="ECO:0007669"/>
    <property type="project" value="InterPro"/>
</dbReference>
<dbReference type="SUPFAM" id="SSF57701">
    <property type="entry name" value="Zn2/Cys6 DNA-binding domain"/>
    <property type="match status" value="1"/>
</dbReference>
<proteinExistence type="predicted"/>
<dbReference type="CDD" id="cd00067">
    <property type="entry name" value="GAL4"/>
    <property type="match status" value="1"/>
</dbReference>
<dbReference type="Proteomes" id="UP001362999">
    <property type="component" value="Unassembled WGS sequence"/>
</dbReference>
<feature type="domain" description="Zn(2)-C6 fungal-type" evidence="2">
    <location>
        <begin position="42"/>
        <end position="76"/>
    </location>
</feature>
<keyword evidence="4" id="KW-1185">Reference proteome</keyword>
<dbReference type="AlphaFoldDB" id="A0AAW0CPI2"/>
<dbReference type="InterPro" id="IPR001138">
    <property type="entry name" value="Zn2Cys6_DnaBD"/>
</dbReference>
<feature type="region of interest" description="Disordered" evidence="1">
    <location>
        <begin position="85"/>
        <end position="175"/>
    </location>
</feature>